<proteinExistence type="predicted"/>
<evidence type="ECO:0000313" key="3">
    <source>
        <dbReference type="Proteomes" id="UP001626628"/>
    </source>
</evidence>
<dbReference type="EMBL" id="CP147982">
    <property type="protein sequence ID" value="WXK75471.1"/>
    <property type="molecule type" value="Genomic_DNA"/>
</dbReference>
<reference evidence="2 3" key="1">
    <citation type="submission" date="2024-03" db="EMBL/GenBank/DDBJ databases">
        <title>The complete genome of Streptomyces sirii sp.nov.</title>
        <authorList>
            <person name="Zakalyukina Y.V."/>
            <person name="Belik A.R."/>
            <person name="Biryukov M.V."/>
            <person name="Baturina O.A."/>
            <person name="Kabilov M.R."/>
        </authorList>
    </citation>
    <scope>NUCLEOTIDE SEQUENCE [LARGE SCALE GENOMIC DNA]</scope>
    <source>
        <strain evidence="2 3">BP-8</strain>
    </source>
</reference>
<dbReference type="Proteomes" id="UP001626628">
    <property type="component" value="Chromosome"/>
</dbReference>
<accession>A0ABZ2QGZ3</accession>
<keyword evidence="3" id="KW-1185">Reference proteome</keyword>
<dbReference type="RefSeq" id="WP_407285540.1">
    <property type="nucleotide sequence ID" value="NZ_CP147982.1"/>
</dbReference>
<evidence type="ECO:0000256" key="1">
    <source>
        <dbReference type="SAM" id="MobiDB-lite"/>
    </source>
</evidence>
<organism evidence="2 3">
    <name type="scientific">Streptomyces sirii</name>
    <dbReference type="NCBI Taxonomy" id="3127701"/>
    <lineage>
        <taxon>Bacteria</taxon>
        <taxon>Bacillati</taxon>
        <taxon>Actinomycetota</taxon>
        <taxon>Actinomycetes</taxon>
        <taxon>Kitasatosporales</taxon>
        <taxon>Streptomycetaceae</taxon>
        <taxon>Streptomyces</taxon>
    </lineage>
</organism>
<gene>
    <name evidence="2" type="ORF">WAB15_05560</name>
</gene>
<evidence type="ECO:0000313" key="2">
    <source>
        <dbReference type="EMBL" id="WXK75471.1"/>
    </source>
</evidence>
<name>A0ABZ2QGZ3_9ACTN</name>
<dbReference type="SUPFAM" id="SSF52540">
    <property type="entry name" value="P-loop containing nucleoside triphosphate hydrolases"/>
    <property type="match status" value="1"/>
</dbReference>
<protein>
    <recommendedName>
        <fullName evidence="4">ATP-binding protein</fullName>
    </recommendedName>
</protein>
<dbReference type="CDD" id="cd01120">
    <property type="entry name" value="RecA-like_superfamily"/>
    <property type="match status" value="1"/>
</dbReference>
<feature type="region of interest" description="Disordered" evidence="1">
    <location>
        <begin position="1342"/>
        <end position="1368"/>
    </location>
</feature>
<evidence type="ECO:0008006" key="4">
    <source>
        <dbReference type="Google" id="ProtNLM"/>
    </source>
</evidence>
<sequence length="1368" mass="148897">MPLDETEWDLVTDWVQTYLVDTTEPHIQLAQLGFPPEFIAALPLGKVSSDNARALVHQSRTDIQRQLRLVEVLTAEDRLRVLPQVSKAEEFRDRLREDLRAHNARDNFRTCVLKNGTEAFIDRQDLRETLRRFIADPDKFILLVDGEPDSGRSYTYGFLRHIGQHCGFRPVRVTLTRTSTAARVVRRLADFVAGPHAGASPLNPTGLNDLLPSIDEAAHWVAGRATAVEERLWLVLDECDKLDPSSDVWDFIGQLAMAIYEHADVRGDDAPRLVLLGYGPSMRQLPHDLRGNICWDTARVAEPGDLRAFFDQVFHESPPAFLGSGDAREATIAELVDVAVAEVLHASTADTGHGESYMRRMCTAAEGAIHVYRSAERFTEPPGGVRELFATRLRAALCTGEDRAPDVPAARRAYREAACLLARFDPRRLKLPGEERAAGTAALELVDDCTTLGMPDRAEWALASDVREEALRGLAGPAVARRVLECNLDQFPTGPGPERFALAFLSGSPPATDRMTVDELADVLQAVLWLSRVPGTTGLPDPAALQHSLERARLLEPLERLARRPFQGRDRELAELRRYAGLPAASGRQDSGTSAGGSLEPAPPLVIHGADGMGKSTLLAKFVLDGVHGSGGGFPFAYIDFERPTLSLREPVTLIAEAARQLGVQYPAHRAELDALADESQQVVRSQREGQERVTQLRQLATTRAVLGRRSSQQFQMLAAGRETDLIRRVADVVVRAVADGKTDTNEPDPPFVIAVDSFEEAQYRGSPVVGRMWAIFLTLQSVYPGLRFIVSGRASVEHPARATIPLDIELGELAPEAAVDVLMSCGVEDPDMARALADRVGGHPLSLKLAARAATLAGPEPERTCELIRSLPERRREVFRNVDQLLVQGILYDRILSHIVDEDVRRLAHPGLVLRVITPEVIKEVLAEPCGLPAATMERARALFDALSRLDLVEPAGPDAVRYRGDVRAIMLRLPGGDRTEVMRAVERRAVDYYAAREGLEARAEEIYHRLRLDENPRSVEERWLPGVERYLAGAQQDMTPRAAGLLTARLGGGTPDQVAAGADQEDWERIAAREVEDLLAQGFAEAAFERIGRRRPWTPCSPLHALFAETLSRLGRLAEARAAVAQALGPAEHAGCEERHLELLLLSARLAEEAGDGESAGRDLRVAEDVAVGLGQDLEAMGALLARAQLTAGNGGTQEADQQLAERLRQLPDHVLADQPVLVRAVASQIYELEPGALDHALEVVGLSADDETLDALGAAMRRATLRQPALLGAVMEILNQAAGPTRPDTGGAPSSIAGILRLARDRGTLDELARRLLDTPDESGEIVAGVAAAMGVGSTGRPAATSRIVQHAPVPGRAPAESGDR</sequence>
<dbReference type="InterPro" id="IPR027417">
    <property type="entry name" value="P-loop_NTPase"/>
</dbReference>